<dbReference type="Proteomes" id="UP001320706">
    <property type="component" value="Unassembled WGS sequence"/>
</dbReference>
<proteinExistence type="predicted"/>
<keyword evidence="2" id="KW-1185">Reference proteome</keyword>
<accession>A0ACC3SGL9</accession>
<organism evidence="1 2">
    <name type="scientific">Zalaria obscura</name>
    <dbReference type="NCBI Taxonomy" id="2024903"/>
    <lineage>
        <taxon>Eukaryota</taxon>
        <taxon>Fungi</taxon>
        <taxon>Dikarya</taxon>
        <taxon>Ascomycota</taxon>
        <taxon>Pezizomycotina</taxon>
        <taxon>Dothideomycetes</taxon>
        <taxon>Dothideomycetidae</taxon>
        <taxon>Dothideales</taxon>
        <taxon>Zalariaceae</taxon>
        <taxon>Zalaria</taxon>
    </lineage>
</organism>
<sequence>MYIDVQGLVSISPKMEGTALSVPGLTRSESGDLIKTSPRLTMDTDLYKVSLQSKADDQAVLLEKDRELSRPFPRGPATLLGLDATQ</sequence>
<comment type="caution">
    <text evidence="1">The sequence shown here is derived from an EMBL/GenBank/DDBJ whole genome shotgun (WGS) entry which is preliminary data.</text>
</comment>
<evidence type="ECO:0000313" key="2">
    <source>
        <dbReference type="Proteomes" id="UP001320706"/>
    </source>
</evidence>
<gene>
    <name evidence="1" type="ORF">M8818_002691</name>
</gene>
<protein>
    <submittedName>
        <fullName evidence="1">Uncharacterized protein</fullName>
    </submittedName>
</protein>
<evidence type="ECO:0000313" key="1">
    <source>
        <dbReference type="EMBL" id="KAK8213392.1"/>
    </source>
</evidence>
<reference evidence="1" key="1">
    <citation type="submission" date="2024-02" db="EMBL/GenBank/DDBJ databases">
        <title>Metagenome Assembled Genome of Zalaria obscura JY119.</title>
        <authorList>
            <person name="Vighnesh L."/>
            <person name="Jagadeeshwari U."/>
            <person name="Venkata Ramana C."/>
            <person name="Sasikala C."/>
        </authorList>
    </citation>
    <scope>NUCLEOTIDE SEQUENCE</scope>
    <source>
        <strain evidence="1">JY119</strain>
    </source>
</reference>
<name>A0ACC3SGL9_9PEZI</name>
<dbReference type="EMBL" id="JAMKPW020000011">
    <property type="protein sequence ID" value="KAK8213392.1"/>
    <property type="molecule type" value="Genomic_DNA"/>
</dbReference>